<evidence type="ECO:0000313" key="3">
    <source>
        <dbReference type="EMBL" id="KHD77787.1"/>
    </source>
</evidence>
<dbReference type="PANTHER" id="PTHR31964:SF113">
    <property type="entry name" value="USPA DOMAIN-CONTAINING PROTEIN"/>
    <property type="match status" value="1"/>
</dbReference>
<dbReference type="Gene3D" id="3.40.50.620">
    <property type="entry name" value="HUPs"/>
    <property type="match status" value="1"/>
</dbReference>
<dbReference type="STRING" id="1869.MB27_08215"/>
<reference evidence="3 4" key="1">
    <citation type="submission" date="2014-10" db="EMBL/GenBank/DDBJ databases">
        <title>Draft genome sequence of Actinoplanes utahensis NRRL 12052.</title>
        <authorList>
            <person name="Velasco-Bucheli B."/>
            <person name="del Cerro C."/>
            <person name="Hormigo D."/>
            <person name="Garcia J.L."/>
            <person name="Acebal C."/>
            <person name="Arroyo M."/>
            <person name="de la Mata I."/>
        </authorList>
    </citation>
    <scope>NUCLEOTIDE SEQUENCE [LARGE SCALE GENOMIC DNA]</scope>
    <source>
        <strain evidence="3 4">NRRL 12052</strain>
    </source>
</reference>
<protein>
    <recommendedName>
        <fullName evidence="2">UspA domain-containing protein</fullName>
    </recommendedName>
</protein>
<name>A0A0A6XCM4_ACTUT</name>
<proteinExistence type="inferred from homology"/>
<dbReference type="PANTHER" id="PTHR31964">
    <property type="entry name" value="ADENINE NUCLEOTIDE ALPHA HYDROLASES-LIKE SUPERFAMILY PROTEIN"/>
    <property type="match status" value="1"/>
</dbReference>
<accession>A0A0A6XCM4</accession>
<dbReference type="RefSeq" id="WP_043523589.1">
    <property type="nucleotide sequence ID" value="NZ_BAABKU010000026.1"/>
</dbReference>
<dbReference type="AlphaFoldDB" id="A0A0A6XCM4"/>
<dbReference type="eggNOG" id="COG0589">
    <property type="taxonomic scope" value="Bacteria"/>
</dbReference>
<gene>
    <name evidence="3" type="ORF">MB27_08215</name>
</gene>
<comment type="similarity">
    <text evidence="1">Belongs to the universal stress protein A family.</text>
</comment>
<dbReference type="OrthoDB" id="4867015at2"/>
<evidence type="ECO:0000256" key="1">
    <source>
        <dbReference type="ARBA" id="ARBA00008791"/>
    </source>
</evidence>
<comment type="caution">
    <text evidence="3">The sequence shown here is derived from an EMBL/GenBank/DDBJ whole genome shotgun (WGS) entry which is preliminary data.</text>
</comment>
<evidence type="ECO:0000259" key="2">
    <source>
        <dbReference type="Pfam" id="PF00582"/>
    </source>
</evidence>
<dbReference type="PRINTS" id="PR01438">
    <property type="entry name" value="UNVRSLSTRESS"/>
</dbReference>
<keyword evidence="4" id="KW-1185">Reference proteome</keyword>
<dbReference type="InterPro" id="IPR006015">
    <property type="entry name" value="Universal_stress_UspA"/>
</dbReference>
<dbReference type="CDD" id="cd23659">
    <property type="entry name" value="USP_At3g01520-like"/>
    <property type="match status" value="1"/>
</dbReference>
<organism evidence="3 4">
    <name type="scientific">Actinoplanes utahensis</name>
    <dbReference type="NCBI Taxonomy" id="1869"/>
    <lineage>
        <taxon>Bacteria</taxon>
        <taxon>Bacillati</taxon>
        <taxon>Actinomycetota</taxon>
        <taxon>Actinomycetes</taxon>
        <taxon>Micromonosporales</taxon>
        <taxon>Micromonosporaceae</taxon>
        <taxon>Actinoplanes</taxon>
    </lineage>
</organism>
<dbReference type="SUPFAM" id="SSF52402">
    <property type="entry name" value="Adenine nucleotide alpha hydrolases-like"/>
    <property type="match status" value="1"/>
</dbReference>
<dbReference type="Proteomes" id="UP000054537">
    <property type="component" value="Unassembled WGS sequence"/>
</dbReference>
<evidence type="ECO:0000313" key="4">
    <source>
        <dbReference type="Proteomes" id="UP000054537"/>
    </source>
</evidence>
<dbReference type="EMBL" id="JRTT01000008">
    <property type="protein sequence ID" value="KHD77787.1"/>
    <property type="molecule type" value="Genomic_DNA"/>
</dbReference>
<feature type="domain" description="UspA" evidence="2">
    <location>
        <begin position="10"/>
        <end position="150"/>
    </location>
</feature>
<sequence>MTSNSPDSSHRIIVGVDGSPGSKKALAWAVNQARLTGATVEAVTTWQDPAKHGTAYGWTSAAFEGDTYATTMVKVLDDTVAEVTAQLSHPGTVLAQIVEGHPAEALVRAAAGAELLVVGSRGHGTFSSIMLGSVSQHCVQHATCPVVVVR</sequence>
<dbReference type="Pfam" id="PF00582">
    <property type="entry name" value="Usp"/>
    <property type="match status" value="1"/>
</dbReference>
<dbReference type="InterPro" id="IPR014729">
    <property type="entry name" value="Rossmann-like_a/b/a_fold"/>
</dbReference>
<dbReference type="InterPro" id="IPR006016">
    <property type="entry name" value="UspA"/>
</dbReference>